<dbReference type="Proteomes" id="UP000018217">
    <property type="component" value="Unassembled WGS sequence"/>
</dbReference>
<accession>V5Z8R2</accession>
<gene>
    <name evidence="1" type="ORF">EPIR_1970</name>
</gene>
<sequence length="36" mass="4155">MHQFKKEEGQIGAQRPSLDVAFTCKKEFALKRGVLY</sequence>
<evidence type="ECO:0000313" key="2">
    <source>
        <dbReference type="Proteomes" id="UP000018217"/>
    </source>
</evidence>
<comment type="caution">
    <text evidence="1">The sequence shown here is derived from an EMBL/GenBank/DDBJ whole genome shotgun (WGS) entry which is preliminary data.</text>
</comment>
<protein>
    <submittedName>
        <fullName evidence="1">Uncharacterized protein</fullName>
    </submittedName>
</protein>
<reference evidence="1 2" key="1">
    <citation type="journal article" date="2013" name="Syst. Appl. Microbiol.">
        <title>Phylogenetic position and virulence apparatus of the pear flower necrosis pathogen Erwinia piriflorinigrans CFBP 5888T as assessed by comparative genomics.</title>
        <authorList>
            <person name="Smits T.H."/>
            <person name="Rezzonico F."/>
            <person name="Lopez M.M."/>
            <person name="Blom J."/>
            <person name="Goesmann A."/>
            <person name="Frey J.E."/>
            <person name="Duffy B."/>
        </authorList>
    </citation>
    <scope>NUCLEOTIDE SEQUENCE [LARGE SCALE GENOMIC DNA]</scope>
    <source>
        <strain evidence="2">CFBP5888</strain>
    </source>
</reference>
<organism evidence="1 2">
    <name type="scientific">Erwinia piriflorinigrans CFBP 5888</name>
    <dbReference type="NCBI Taxonomy" id="1161919"/>
    <lineage>
        <taxon>Bacteria</taxon>
        <taxon>Pseudomonadati</taxon>
        <taxon>Pseudomonadota</taxon>
        <taxon>Gammaproteobacteria</taxon>
        <taxon>Enterobacterales</taxon>
        <taxon>Erwiniaceae</taxon>
        <taxon>Erwinia</taxon>
    </lineage>
</organism>
<dbReference type="AlphaFoldDB" id="V5Z8R2"/>
<proteinExistence type="predicted"/>
<keyword evidence="2" id="KW-1185">Reference proteome</keyword>
<evidence type="ECO:0000313" key="1">
    <source>
        <dbReference type="EMBL" id="CCG87335.1"/>
    </source>
</evidence>
<name>V5Z8R2_9GAMM</name>
<dbReference type="EMBL" id="CAHS01000015">
    <property type="protein sequence ID" value="CCG87335.1"/>
    <property type="molecule type" value="Genomic_DNA"/>
</dbReference>